<name>A0ABY6D8B3_9RHOB</name>
<reference evidence="2" key="1">
    <citation type="submission" date="2022-10" db="EMBL/GenBank/DDBJ databases">
        <title>Roseovarius pelagicus sp. nov., isolated from Arctic seawater.</title>
        <authorList>
            <person name="Hong Y.W."/>
            <person name="Hwang C.Y."/>
        </authorList>
    </citation>
    <scope>NUCLEOTIDE SEQUENCE</scope>
    <source>
        <strain evidence="2">HL-MP18</strain>
    </source>
</reference>
<dbReference type="RefSeq" id="WP_263047311.1">
    <property type="nucleotide sequence ID" value="NZ_CP106738.1"/>
</dbReference>
<organism evidence="2 3">
    <name type="scientific">Roseovarius pelagicus</name>
    <dbReference type="NCBI Taxonomy" id="2980108"/>
    <lineage>
        <taxon>Bacteria</taxon>
        <taxon>Pseudomonadati</taxon>
        <taxon>Pseudomonadota</taxon>
        <taxon>Alphaproteobacteria</taxon>
        <taxon>Rhodobacterales</taxon>
        <taxon>Roseobacteraceae</taxon>
        <taxon>Roseovarius</taxon>
    </lineage>
</organism>
<keyword evidence="3" id="KW-1185">Reference proteome</keyword>
<evidence type="ECO:0000313" key="3">
    <source>
        <dbReference type="Proteomes" id="UP001064087"/>
    </source>
</evidence>
<dbReference type="Proteomes" id="UP001064087">
    <property type="component" value="Chromosome"/>
</dbReference>
<protein>
    <submittedName>
        <fullName evidence="2">GMC family oxidoreductase</fullName>
    </submittedName>
</protein>
<evidence type="ECO:0000313" key="2">
    <source>
        <dbReference type="EMBL" id="UXX82364.1"/>
    </source>
</evidence>
<dbReference type="InterPro" id="IPR036188">
    <property type="entry name" value="FAD/NAD-bd_sf"/>
</dbReference>
<sequence>MFRQHLFQLGVLGLERFQPSAPATPLNLGEDGQIASVDFGRADGSTGTATGKVVDADLRGFDHRNLFLLGSGTFPTSATTNPSLTIAALSLRAVDTIAVSVTED</sequence>
<proteinExistence type="predicted"/>
<dbReference type="SUPFAM" id="SSF51905">
    <property type="entry name" value="FAD/NAD(P)-binding domain"/>
    <property type="match status" value="1"/>
</dbReference>
<evidence type="ECO:0000259" key="1">
    <source>
        <dbReference type="Pfam" id="PF05199"/>
    </source>
</evidence>
<feature type="domain" description="Glucose-methanol-choline oxidoreductase C-terminal" evidence="1">
    <location>
        <begin position="50"/>
        <end position="89"/>
    </location>
</feature>
<accession>A0ABY6D8B3</accession>
<dbReference type="InterPro" id="IPR007867">
    <property type="entry name" value="GMC_OxRtase_C"/>
</dbReference>
<dbReference type="Pfam" id="PF05199">
    <property type="entry name" value="GMC_oxred_C"/>
    <property type="match status" value="1"/>
</dbReference>
<dbReference type="Gene3D" id="3.50.50.60">
    <property type="entry name" value="FAD/NAD(P)-binding domain"/>
    <property type="match status" value="1"/>
</dbReference>
<dbReference type="EMBL" id="CP106738">
    <property type="protein sequence ID" value="UXX82364.1"/>
    <property type="molecule type" value="Genomic_DNA"/>
</dbReference>
<gene>
    <name evidence="2" type="ORF">N7U68_14840</name>
</gene>